<dbReference type="EMBL" id="NFKM01000003">
    <property type="protein sequence ID" value="OUP61478.1"/>
    <property type="molecule type" value="Genomic_DNA"/>
</dbReference>
<evidence type="ECO:0000256" key="4">
    <source>
        <dbReference type="ARBA" id="ARBA00022679"/>
    </source>
</evidence>
<dbReference type="Gene3D" id="3.40.50.11820">
    <property type="match status" value="1"/>
</dbReference>
<dbReference type="InterPro" id="IPR043148">
    <property type="entry name" value="TagF_C"/>
</dbReference>
<keyword evidence="3" id="KW-1003">Cell membrane</keyword>
<organism evidence="7 8">
    <name type="scientific">Faecalitalea cylindroides</name>
    <dbReference type="NCBI Taxonomy" id="39483"/>
    <lineage>
        <taxon>Bacteria</taxon>
        <taxon>Bacillati</taxon>
        <taxon>Bacillota</taxon>
        <taxon>Erysipelotrichia</taxon>
        <taxon>Erysipelotrichales</taxon>
        <taxon>Erysipelotrichaceae</taxon>
        <taxon>Faecalitalea</taxon>
    </lineage>
</organism>
<accession>A0A1Y4LY15</accession>
<evidence type="ECO:0008006" key="9">
    <source>
        <dbReference type="Google" id="ProtNLM"/>
    </source>
</evidence>
<dbReference type="PANTHER" id="PTHR37316">
    <property type="entry name" value="TEICHOIC ACID GLYCEROL-PHOSPHATE PRIMASE"/>
    <property type="match status" value="1"/>
</dbReference>
<dbReference type="Pfam" id="PF04464">
    <property type="entry name" value="Glyphos_transf"/>
    <property type="match status" value="1"/>
</dbReference>
<dbReference type="Proteomes" id="UP000195447">
    <property type="component" value="Unassembled WGS sequence"/>
</dbReference>
<evidence type="ECO:0000313" key="8">
    <source>
        <dbReference type="Proteomes" id="UP000195447"/>
    </source>
</evidence>
<dbReference type="InterPro" id="IPR007554">
    <property type="entry name" value="Glycerophosphate_synth"/>
</dbReference>
<keyword evidence="8" id="KW-1185">Reference proteome</keyword>
<dbReference type="PANTHER" id="PTHR37316:SF3">
    <property type="entry name" value="TEICHOIC ACID GLYCEROL-PHOSPHATE TRANSFERASE"/>
    <property type="match status" value="1"/>
</dbReference>
<proteinExistence type="inferred from homology"/>
<evidence type="ECO:0000256" key="2">
    <source>
        <dbReference type="ARBA" id="ARBA00010488"/>
    </source>
</evidence>
<dbReference type="InterPro" id="IPR043149">
    <property type="entry name" value="TagF_N"/>
</dbReference>
<protein>
    <recommendedName>
        <fullName evidence="9">CDP-glycerol--glycerophosphate glycerophosphotransferase</fullName>
    </recommendedName>
</protein>
<dbReference type="SUPFAM" id="SSF53756">
    <property type="entry name" value="UDP-Glycosyltransferase/glycogen phosphorylase"/>
    <property type="match status" value="1"/>
</dbReference>
<evidence type="ECO:0000256" key="6">
    <source>
        <dbReference type="ARBA" id="ARBA00023136"/>
    </source>
</evidence>
<dbReference type="GO" id="GO:0019350">
    <property type="term" value="P:teichoic acid biosynthetic process"/>
    <property type="evidence" value="ECO:0007669"/>
    <property type="project" value="UniProtKB-KW"/>
</dbReference>
<name>A0A1Y4LY15_9FIRM</name>
<comment type="similarity">
    <text evidence="2">Belongs to the CDP-glycerol glycerophosphotransferase family.</text>
</comment>
<dbReference type="InterPro" id="IPR051612">
    <property type="entry name" value="Teichoic_Acid_Biosynth"/>
</dbReference>
<dbReference type="Gene3D" id="3.40.50.12580">
    <property type="match status" value="1"/>
</dbReference>
<keyword evidence="5" id="KW-0777">Teichoic acid biosynthesis</keyword>
<comment type="caution">
    <text evidence="7">The sequence shown here is derived from an EMBL/GenBank/DDBJ whole genome shotgun (WGS) entry which is preliminary data.</text>
</comment>
<keyword evidence="6" id="KW-0472">Membrane</keyword>
<dbReference type="GO" id="GO:0047355">
    <property type="term" value="F:CDP-glycerol glycerophosphotransferase activity"/>
    <property type="evidence" value="ECO:0007669"/>
    <property type="project" value="InterPro"/>
</dbReference>
<gene>
    <name evidence="7" type="ORF">B5F14_02490</name>
</gene>
<evidence type="ECO:0000256" key="1">
    <source>
        <dbReference type="ARBA" id="ARBA00004202"/>
    </source>
</evidence>
<reference evidence="8" key="1">
    <citation type="submission" date="2017-04" db="EMBL/GenBank/DDBJ databases">
        <title>Function of individual gut microbiota members based on whole genome sequencing of pure cultures obtained from chicken caecum.</title>
        <authorList>
            <person name="Medvecky M."/>
            <person name="Cejkova D."/>
            <person name="Polansky O."/>
            <person name="Karasova D."/>
            <person name="Kubasova T."/>
            <person name="Cizek A."/>
            <person name="Rychlik I."/>
        </authorList>
    </citation>
    <scope>NUCLEOTIDE SEQUENCE [LARGE SCALE GENOMIC DNA]</scope>
    <source>
        <strain evidence="8">An178</strain>
    </source>
</reference>
<sequence length="400" mass="46949">MMIQEWKYLISVLITLMMARHQSVLWISSIRQVINMSLNKLILNIALKIVDILTFWVKKDKKRITFVSLTQSHLASDFKLIDDLLKKENKYHIHYNLIEFEKNLLGDFKYFLNCLKQLVEYKKSALIIINDNNYVISHCKPQGTKVLQVWHACGAIKKFGNEIKRQYPIRNYDAIICNAKAWKPVYAKSFGVCEEQVHVTGMPRIDLLLDDSLQKKNKEDFYKKYPMCVEKKLCLYAPTFRGNIIDGFKIKSFDFERVESMLSDEYLFLYKFHPLLGDVKVNSSKAINVNEEDLYTLFTVSDCLISDYSSILFDYSLLNKKMIAYIDDIDEYDKTIGLNVDLRKDFCGPICKDEEELANAIKSENKDQRIKSFQKKYMYYTDGKNTTRVIKLIDKLMNVK</sequence>
<dbReference type="AlphaFoldDB" id="A0A1Y4LY15"/>
<dbReference type="GO" id="GO:0005886">
    <property type="term" value="C:plasma membrane"/>
    <property type="evidence" value="ECO:0007669"/>
    <property type="project" value="UniProtKB-SubCell"/>
</dbReference>
<evidence type="ECO:0000313" key="7">
    <source>
        <dbReference type="EMBL" id="OUP61478.1"/>
    </source>
</evidence>
<evidence type="ECO:0000256" key="5">
    <source>
        <dbReference type="ARBA" id="ARBA00022944"/>
    </source>
</evidence>
<evidence type="ECO:0000256" key="3">
    <source>
        <dbReference type="ARBA" id="ARBA00022475"/>
    </source>
</evidence>
<keyword evidence="4" id="KW-0808">Transferase</keyword>
<comment type="subcellular location">
    <subcellularLocation>
        <location evidence="1">Cell membrane</location>
        <topology evidence="1">Peripheral membrane protein</topology>
    </subcellularLocation>
</comment>